<accession>A0A4C1W7C6</accession>
<organism evidence="2 3">
    <name type="scientific">Eumeta variegata</name>
    <name type="common">Bagworm moth</name>
    <name type="synonym">Eumeta japonica</name>
    <dbReference type="NCBI Taxonomy" id="151549"/>
    <lineage>
        <taxon>Eukaryota</taxon>
        <taxon>Metazoa</taxon>
        <taxon>Ecdysozoa</taxon>
        <taxon>Arthropoda</taxon>
        <taxon>Hexapoda</taxon>
        <taxon>Insecta</taxon>
        <taxon>Pterygota</taxon>
        <taxon>Neoptera</taxon>
        <taxon>Endopterygota</taxon>
        <taxon>Lepidoptera</taxon>
        <taxon>Glossata</taxon>
        <taxon>Ditrysia</taxon>
        <taxon>Tineoidea</taxon>
        <taxon>Psychidae</taxon>
        <taxon>Oiketicinae</taxon>
        <taxon>Eumeta</taxon>
    </lineage>
</organism>
<name>A0A4C1W7C6_EUMVA</name>
<proteinExistence type="predicted"/>
<evidence type="ECO:0000256" key="1">
    <source>
        <dbReference type="SAM" id="MobiDB-lite"/>
    </source>
</evidence>
<dbReference type="OrthoDB" id="10017160at2759"/>
<dbReference type="EMBL" id="BGZK01000475">
    <property type="protein sequence ID" value="GBP46045.1"/>
    <property type="molecule type" value="Genomic_DNA"/>
</dbReference>
<dbReference type="Proteomes" id="UP000299102">
    <property type="component" value="Unassembled WGS sequence"/>
</dbReference>
<comment type="caution">
    <text evidence="2">The sequence shown here is derived from an EMBL/GenBank/DDBJ whole genome shotgun (WGS) entry which is preliminary data.</text>
</comment>
<evidence type="ECO:0000313" key="3">
    <source>
        <dbReference type="Proteomes" id="UP000299102"/>
    </source>
</evidence>
<feature type="region of interest" description="Disordered" evidence="1">
    <location>
        <begin position="241"/>
        <end position="264"/>
    </location>
</feature>
<dbReference type="AlphaFoldDB" id="A0A4C1W7C6"/>
<gene>
    <name evidence="2" type="ORF">EVAR_24239_1</name>
</gene>
<evidence type="ECO:0000313" key="2">
    <source>
        <dbReference type="EMBL" id="GBP46045.1"/>
    </source>
</evidence>
<protein>
    <recommendedName>
        <fullName evidence="4">Mos1 transposase HTH domain-containing protein</fullName>
    </recommendedName>
</protein>
<keyword evidence="3" id="KW-1185">Reference proteome</keyword>
<reference evidence="2 3" key="1">
    <citation type="journal article" date="2019" name="Commun. Biol.">
        <title>The bagworm genome reveals a unique fibroin gene that provides high tensile strength.</title>
        <authorList>
            <person name="Kono N."/>
            <person name="Nakamura H."/>
            <person name="Ohtoshi R."/>
            <person name="Tomita M."/>
            <person name="Numata K."/>
            <person name="Arakawa K."/>
        </authorList>
    </citation>
    <scope>NUCLEOTIDE SEQUENCE [LARGE SCALE GENOMIC DNA]</scope>
</reference>
<sequence length="264" mass="28940">MNLTCENFRAIIYYDFRRNLTPKQCIDQLTSTFEDEAPSKTTLYHCAKNTNSHRTPGPHEIVWGEPNPALNTWIVWGAAAASGRRRRTHGTLIECLHCRPGGVRAKRIEVGAAAGRHLSTLGTRRRAAVYGEGLFDDLDGRTSETLGLDEGHNPKRKVLALGIAGRVTRPWSSRSCPKSRSTYERGADVGRGGGDTIVRGQFNFGDHLCAARAILLSVMRSNLLSLSLMLKGGPSSISRHALESRMGQPPNPAVEQELTSRTVP</sequence>
<evidence type="ECO:0008006" key="4">
    <source>
        <dbReference type="Google" id="ProtNLM"/>
    </source>
</evidence>